<dbReference type="GO" id="GO:0071111">
    <property type="term" value="F:cyclic-guanylate-specific phosphodiesterase activity"/>
    <property type="evidence" value="ECO:0007669"/>
    <property type="project" value="InterPro"/>
</dbReference>
<organism evidence="2 3">
    <name type="scientific">Aureimonas glaciei</name>
    <dbReference type="NCBI Taxonomy" id="1776957"/>
    <lineage>
        <taxon>Bacteria</taxon>
        <taxon>Pseudomonadati</taxon>
        <taxon>Pseudomonadota</taxon>
        <taxon>Alphaproteobacteria</taxon>
        <taxon>Hyphomicrobiales</taxon>
        <taxon>Aurantimonadaceae</taxon>
        <taxon>Aureimonas</taxon>
    </lineage>
</organism>
<evidence type="ECO:0000259" key="1">
    <source>
        <dbReference type="PROSITE" id="PS50883"/>
    </source>
</evidence>
<accession>A0A916Y2M8</accession>
<evidence type="ECO:0000313" key="2">
    <source>
        <dbReference type="EMBL" id="GGD28532.1"/>
    </source>
</evidence>
<dbReference type="AlphaFoldDB" id="A0A916Y2M8"/>
<sequence>MRQASVIRGAMLSNARQALNGDRVLPFYQPKLCLKTGKVGGFEALLRWRSPEGEIQSPGSIAAAFEDVELSTRITNRMLESIMRDCSRWKSKGVAYGRIAFNASAPDFRQGDFAERMLGYISAADLLPSRFELEVTESVFIGHNAERIVRMLGTLREGVTIALDDFGTGYASLTHLQQFPVDVLKIDRSFVSPIGSDACSGSAVVDAVLQMARSLGITTVAEGVETLQQAEYLRARGCDIGQGFLFGRPSGAGQLPDLCGRGGGLGSLSYLSVAAATG</sequence>
<dbReference type="InterPro" id="IPR050706">
    <property type="entry name" value="Cyclic-di-GMP_PDE-like"/>
</dbReference>
<dbReference type="Gene3D" id="3.20.20.450">
    <property type="entry name" value="EAL domain"/>
    <property type="match status" value="1"/>
</dbReference>
<dbReference type="SMART" id="SM00052">
    <property type="entry name" value="EAL"/>
    <property type="match status" value="1"/>
</dbReference>
<dbReference type="PANTHER" id="PTHR33121:SF70">
    <property type="entry name" value="SIGNALING PROTEIN YKOW"/>
    <property type="match status" value="1"/>
</dbReference>
<dbReference type="Pfam" id="PF00563">
    <property type="entry name" value="EAL"/>
    <property type="match status" value="1"/>
</dbReference>
<keyword evidence="3" id="KW-1185">Reference proteome</keyword>
<name>A0A916Y2M8_9HYPH</name>
<proteinExistence type="predicted"/>
<dbReference type="PROSITE" id="PS50883">
    <property type="entry name" value="EAL"/>
    <property type="match status" value="1"/>
</dbReference>
<dbReference type="InterPro" id="IPR001633">
    <property type="entry name" value="EAL_dom"/>
</dbReference>
<comment type="caution">
    <text evidence="2">The sequence shown here is derived from an EMBL/GenBank/DDBJ whole genome shotgun (WGS) entry which is preliminary data.</text>
</comment>
<dbReference type="Proteomes" id="UP000613160">
    <property type="component" value="Unassembled WGS sequence"/>
</dbReference>
<dbReference type="RefSeq" id="WP_188853074.1">
    <property type="nucleotide sequence ID" value="NZ_BMJJ01000009.1"/>
</dbReference>
<dbReference type="SUPFAM" id="SSF141868">
    <property type="entry name" value="EAL domain-like"/>
    <property type="match status" value="1"/>
</dbReference>
<evidence type="ECO:0000313" key="3">
    <source>
        <dbReference type="Proteomes" id="UP000613160"/>
    </source>
</evidence>
<gene>
    <name evidence="2" type="ORF">GCM10011335_34650</name>
</gene>
<dbReference type="CDD" id="cd01948">
    <property type="entry name" value="EAL"/>
    <property type="match status" value="1"/>
</dbReference>
<dbReference type="PANTHER" id="PTHR33121">
    <property type="entry name" value="CYCLIC DI-GMP PHOSPHODIESTERASE PDEF"/>
    <property type="match status" value="1"/>
</dbReference>
<protein>
    <recommendedName>
        <fullName evidence="1">EAL domain-containing protein</fullName>
    </recommendedName>
</protein>
<feature type="domain" description="EAL" evidence="1">
    <location>
        <begin position="8"/>
        <end position="263"/>
    </location>
</feature>
<dbReference type="EMBL" id="BMJJ01000009">
    <property type="protein sequence ID" value="GGD28532.1"/>
    <property type="molecule type" value="Genomic_DNA"/>
</dbReference>
<dbReference type="InterPro" id="IPR035919">
    <property type="entry name" value="EAL_sf"/>
</dbReference>
<reference evidence="2" key="1">
    <citation type="journal article" date="2014" name="Int. J. Syst. Evol. Microbiol.">
        <title>Complete genome sequence of Corynebacterium casei LMG S-19264T (=DSM 44701T), isolated from a smear-ripened cheese.</title>
        <authorList>
            <consortium name="US DOE Joint Genome Institute (JGI-PGF)"/>
            <person name="Walter F."/>
            <person name="Albersmeier A."/>
            <person name="Kalinowski J."/>
            <person name="Ruckert C."/>
        </authorList>
    </citation>
    <scope>NUCLEOTIDE SEQUENCE</scope>
    <source>
        <strain evidence="2">CGMCC 1.15493</strain>
    </source>
</reference>
<reference evidence="2" key="2">
    <citation type="submission" date="2020-09" db="EMBL/GenBank/DDBJ databases">
        <authorList>
            <person name="Sun Q."/>
            <person name="Zhou Y."/>
        </authorList>
    </citation>
    <scope>NUCLEOTIDE SEQUENCE</scope>
    <source>
        <strain evidence="2">CGMCC 1.15493</strain>
    </source>
</reference>